<feature type="region of interest" description="Disordered" evidence="2">
    <location>
        <begin position="844"/>
        <end position="870"/>
    </location>
</feature>
<dbReference type="InterPro" id="IPR014862">
    <property type="entry name" value="TrwC"/>
</dbReference>
<reference evidence="4 5" key="1">
    <citation type="submission" date="2018-10" db="EMBL/GenBank/DDBJ databases">
        <title>Sequencing the genomes of 1000 actinobacteria strains.</title>
        <authorList>
            <person name="Klenk H.-P."/>
        </authorList>
    </citation>
    <scope>NUCLEOTIDE SEQUENCE [LARGE SCALE GENOMIC DNA]</scope>
    <source>
        <strain evidence="4 5">DSM 44343</strain>
    </source>
</reference>
<dbReference type="SUPFAM" id="SSF52540">
    <property type="entry name" value="P-loop containing nucleoside triphosphate hydrolases"/>
    <property type="match status" value="2"/>
</dbReference>
<accession>A0A495IVH6</accession>
<protein>
    <submittedName>
        <fullName evidence="4">Conjugative relaxase-like TrwC/TraI family protein</fullName>
    </submittedName>
</protein>
<dbReference type="RefSeq" id="WP_062801006.1">
    <property type="nucleotide sequence ID" value="NZ_CBCRXS010000020.1"/>
</dbReference>
<keyword evidence="1" id="KW-0175">Coiled coil</keyword>
<evidence type="ECO:0000313" key="5">
    <source>
        <dbReference type="Proteomes" id="UP000274762"/>
    </source>
</evidence>
<dbReference type="CDD" id="cd18809">
    <property type="entry name" value="SF1_C_RecD"/>
    <property type="match status" value="1"/>
</dbReference>
<dbReference type="Gene3D" id="2.30.30.940">
    <property type="match status" value="1"/>
</dbReference>
<dbReference type="OrthoDB" id="4524286at2"/>
<evidence type="ECO:0000313" key="4">
    <source>
        <dbReference type="EMBL" id="RKR79869.1"/>
    </source>
</evidence>
<dbReference type="Gene3D" id="3.40.50.300">
    <property type="entry name" value="P-loop containing nucleotide triphosphate hydrolases"/>
    <property type="match status" value="2"/>
</dbReference>
<feature type="compositionally biased region" description="Gly residues" evidence="2">
    <location>
        <begin position="856"/>
        <end position="866"/>
    </location>
</feature>
<name>A0A495IVH6_WILMA</name>
<dbReference type="EMBL" id="RBKV01000002">
    <property type="protein sequence ID" value="RKR79869.1"/>
    <property type="molecule type" value="Genomic_DNA"/>
</dbReference>
<proteinExistence type="predicted"/>
<feature type="coiled-coil region" evidence="1">
    <location>
        <begin position="1430"/>
        <end position="1457"/>
    </location>
</feature>
<evidence type="ECO:0000256" key="1">
    <source>
        <dbReference type="SAM" id="Coils"/>
    </source>
</evidence>
<comment type="caution">
    <text evidence="4">The sequence shown here is derived from an EMBL/GenBank/DDBJ whole genome shotgun (WGS) entry which is preliminary data.</text>
</comment>
<dbReference type="Pfam" id="PF13604">
    <property type="entry name" value="AAA_30"/>
    <property type="match status" value="1"/>
</dbReference>
<dbReference type="NCBIfam" id="NF041492">
    <property type="entry name" value="MobF"/>
    <property type="match status" value="1"/>
</dbReference>
<dbReference type="Proteomes" id="UP000274762">
    <property type="component" value="Unassembled WGS sequence"/>
</dbReference>
<dbReference type="Pfam" id="PF08751">
    <property type="entry name" value="TrwC"/>
    <property type="match status" value="1"/>
</dbReference>
<feature type="domain" description="TrwC relaxase" evidence="3">
    <location>
        <begin position="8"/>
        <end position="415"/>
    </location>
</feature>
<dbReference type="SUPFAM" id="SSF55464">
    <property type="entry name" value="Origin of replication-binding domain, RBD-like"/>
    <property type="match status" value="1"/>
</dbReference>
<evidence type="ECO:0000259" key="3">
    <source>
        <dbReference type="Pfam" id="PF08751"/>
    </source>
</evidence>
<evidence type="ECO:0000256" key="2">
    <source>
        <dbReference type="SAM" id="MobiDB-lite"/>
    </source>
</evidence>
<dbReference type="InterPro" id="IPR027417">
    <property type="entry name" value="P-loop_NTPase"/>
</dbReference>
<sequence>MTLHVLHAGDGYSYLTDQVASQDRERERGQEMADYYTAHGTPPGLWWGDGLLALEDHRLAGGVGHDALAVNGTVREEQMKALFGEALHPNADALIDTMVGEGMKPAAAIKTARLGRKFPHYNNDIELVKATEASIESFVATHHRRPKVAEVRDIEREHGRRLFTADKGRAPLTERELSSWIAFEKGKVRQPVAGFDLVFTPPKSVSTLWALGDEHTRRTIERCHHEAVNDALTHLQQEAIFTRSGASGELQVDTKGLIVAQFDHYDSRAGDPNFHTHAAVSQKVQGTDGVWRSIDSKALHKAAVAHSQRYNGAVMDLVCRELGVGREVRQMGDGRQAVIEIAGVLPELREEFSGRRTAIEARYDELLRAYRDEHGYMPPKRTMYRLMQQANLDTREGKQVGKSLAELREGWRDRALTVLGSERALGRMMDRILQRENAVDRDFLGVDTEAHQVLEHLSERRSSWTMHSLRGAAEAHLATVAFDDPPQRRAAIDAVIDHARAGVIALATPEFAPTPAALQRANGESQLVRHDETLLTTTAVLAAEDRVHAAANTPTGHVLTRAHVEHICQQLQAENGRELNPGQRALVDHFTGSGALLAVGVGPAGAGKTTAMSAATKSWEAAGHNVIALAPSAVAAENLGEEVGVQGLTVAYLTYPYRGKMADKGIPAGTILDSPIRPGTVLLVDEASMMCTADWDALVAIAHERGAIIRALGDPAQLDAVESGGLLRSLADHTHAPELDEVVRFGDDHVQAKNSIALRFGDLAAIDLYARRGWVHDGTLAELKTHLVADHIADLEAGRNSIVLASTTNDVRELNSAIQSIRRSENAARTDRVVGLSDQHMAGVGDQVVTRSNDRGPGGRTKGGTRPGSYVRNGDVWTVVKVHRDKSLTVRHRDHKGTVRLSAQYVREHTELGYAMTIHRAQGLTVDVTRMLHSVTADRAGLYVGMTRGRSQNHAYVPLDQELPIDVEKVHVDGVQRAPTAVELLRVSVARDNGHRTATEELRAALAAAHDPERLSVHYHAGQRILRDEYLNRVLDQALPETIHLTMREAHPDSYHRLRELLVAEHDAGGHPVHLLAAALGDHTSLADAHDPAALIAHRIAEQQTRTPRPVNDDPNRLAPLPPRYPGTDAELADWCQIAASTHQEALKRQTDPLASALTDYRAAVAQIDSARLDTALSVLPAEGRNHVRNDPATRRLIARLSAADRAGYSPDRVTAAAVRDLQLADQEISAAAIAEHLDTHLPNALNIARNRWIDAHQVEVERLESAGIAIRSGHPTIGTLIDDIAARERLSGETAMQLAGQLQVRSTRARTAAGDVDPEKLLAAWREDHPVAALAADPRAPSWLPAPPLAEGNEHAVAHHRHLAETIAAAGSQLAVDRPLWTEALGDYPTDQTAQHRWEHLAGQIQAWRTDHDITSDVDPIGPKPVDTNYLHQQAHRNLQRELEEQRREHHAAIAHAGAANELEHDPQIYRGHTRDTAEHVTREHEHNRRL</sequence>
<gene>
    <name evidence="4" type="ORF">DFJ75_5012</name>
</gene>
<organism evidence="4 5">
    <name type="scientific">Williamsia marianensis</name>
    <dbReference type="NCBI Taxonomy" id="85044"/>
    <lineage>
        <taxon>Bacteria</taxon>
        <taxon>Bacillati</taxon>
        <taxon>Actinomycetota</taxon>
        <taxon>Actinomycetes</taxon>
        <taxon>Mycobacteriales</taxon>
        <taxon>Nocardiaceae</taxon>
        <taxon>Williamsia</taxon>
    </lineage>
</organism>